<protein>
    <submittedName>
        <fullName evidence="1">Uncharacterized protein</fullName>
    </submittedName>
</protein>
<dbReference type="OrthoDB" id="1750619at2759"/>
<dbReference type="Gene3D" id="1.25.40.10">
    <property type="entry name" value="Tetratricopeptide repeat domain"/>
    <property type="match status" value="1"/>
</dbReference>
<name>A0A9Q1QL58_9CARY</name>
<dbReference type="InterPro" id="IPR011990">
    <property type="entry name" value="TPR-like_helical_dom_sf"/>
</dbReference>
<evidence type="ECO:0000313" key="2">
    <source>
        <dbReference type="Proteomes" id="UP001153076"/>
    </source>
</evidence>
<dbReference type="AlphaFoldDB" id="A0A9Q1QL58"/>
<sequence>MSASDGIQKSQKVIECINCAAELLKLRTSEAATSALGSITEAMSISLYSEKLFEMKAEALCMSANKTEEAAAALAVTICELLKQKIPAGNTAFQSGRHTEAVEYYTSAISNSMESHAFAAICFCNRAAAHQALVDATLLSLLQTVFAFPLQAKEYFLDAL</sequence>
<dbReference type="SUPFAM" id="SSF48452">
    <property type="entry name" value="TPR-like"/>
    <property type="match status" value="1"/>
</dbReference>
<dbReference type="Proteomes" id="UP001153076">
    <property type="component" value="Unassembled WGS sequence"/>
</dbReference>
<organism evidence="1 2">
    <name type="scientific">Carnegiea gigantea</name>
    <dbReference type="NCBI Taxonomy" id="171969"/>
    <lineage>
        <taxon>Eukaryota</taxon>
        <taxon>Viridiplantae</taxon>
        <taxon>Streptophyta</taxon>
        <taxon>Embryophyta</taxon>
        <taxon>Tracheophyta</taxon>
        <taxon>Spermatophyta</taxon>
        <taxon>Magnoliopsida</taxon>
        <taxon>eudicotyledons</taxon>
        <taxon>Gunneridae</taxon>
        <taxon>Pentapetalae</taxon>
        <taxon>Caryophyllales</taxon>
        <taxon>Cactineae</taxon>
        <taxon>Cactaceae</taxon>
        <taxon>Cactoideae</taxon>
        <taxon>Echinocereeae</taxon>
        <taxon>Carnegiea</taxon>
    </lineage>
</organism>
<comment type="caution">
    <text evidence="1">The sequence shown here is derived from an EMBL/GenBank/DDBJ whole genome shotgun (WGS) entry which is preliminary data.</text>
</comment>
<reference evidence="1" key="1">
    <citation type="submission" date="2022-04" db="EMBL/GenBank/DDBJ databases">
        <title>Carnegiea gigantea Genome sequencing and assembly v2.</title>
        <authorList>
            <person name="Copetti D."/>
            <person name="Sanderson M.J."/>
            <person name="Burquez A."/>
            <person name="Wojciechowski M.F."/>
        </authorList>
    </citation>
    <scope>NUCLEOTIDE SEQUENCE</scope>
    <source>
        <strain evidence="1">SGP5-SGP5p</strain>
        <tissue evidence="1">Aerial part</tissue>
    </source>
</reference>
<keyword evidence="2" id="KW-1185">Reference proteome</keyword>
<gene>
    <name evidence="1" type="ORF">Cgig2_027880</name>
</gene>
<accession>A0A9Q1QL58</accession>
<dbReference type="PANTHER" id="PTHR45181">
    <property type="entry name" value="HEAT SHOCK PROTEIN DNAJ WITH TETRATRICOPEPTIDE REPEAT-CONTAINING PROTEIN"/>
    <property type="match status" value="1"/>
</dbReference>
<evidence type="ECO:0000313" key="1">
    <source>
        <dbReference type="EMBL" id="KAJ8445799.1"/>
    </source>
</evidence>
<dbReference type="EMBL" id="JAKOGI010000070">
    <property type="protein sequence ID" value="KAJ8445799.1"/>
    <property type="molecule type" value="Genomic_DNA"/>
</dbReference>
<proteinExistence type="predicted"/>
<dbReference type="PANTHER" id="PTHR45181:SF8">
    <property type="entry name" value="HEAT SHOCK PROTEIN DNAJ WITH TETRATRICOPEPTIDE REPEAT-CONTAINING PROTEIN"/>
    <property type="match status" value="1"/>
</dbReference>